<name>A0ABY7QI99_9ACTN</name>
<sequence length="153" mass="16775">MARPYSNHRSDTDHEEIAMPDTPSQTVAEVYTWYSTVLRDLVQDLMDEAGLDTASDTVDDLCGDLWLHAAELACTGRSFTELLDTLDVNAEILVGRLHNRPPVTATGRLDTAADPTDVAEIATDAVDRTDHGPLPRPRSRWVLAHLSTLHSAA</sequence>
<dbReference type="RefSeq" id="WP_270151610.1">
    <property type="nucleotide sequence ID" value="NZ_CP115451.1"/>
</dbReference>
<evidence type="ECO:0000313" key="3">
    <source>
        <dbReference type="Proteomes" id="UP001212821"/>
    </source>
</evidence>
<feature type="compositionally biased region" description="Basic and acidic residues" evidence="1">
    <location>
        <begin position="8"/>
        <end position="17"/>
    </location>
</feature>
<evidence type="ECO:0000313" key="2">
    <source>
        <dbReference type="EMBL" id="WBP91975.1"/>
    </source>
</evidence>
<gene>
    <name evidence="2" type="ORF">O1G21_39995</name>
</gene>
<accession>A0ABY7QI99</accession>
<keyword evidence="2" id="KW-0614">Plasmid</keyword>
<protein>
    <submittedName>
        <fullName evidence="2">Uncharacterized protein</fullName>
    </submittedName>
</protein>
<evidence type="ECO:0000256" key="1">
    <source>
        <dbReference type="SAM" id="MobiDB-lite"/>
    </source>
</evidence>
<reference evidence="2 3" key="1">
    <citation type="submission" date="2022-12" db="EMBL/GenBank/DDBJ databases">
        <title>HUAS 3-15.</title>
        <authorList>
            <person name="Mo P."/>
        </authorList>
    </citation>
    <scope>NUCLEOTIDE SEQUENCE [LARGE SCALE GENOMIC DNA]</scope>
    <source>
        <strain evidence="2 3">HUAS 3-15</strain>
        <plasmid evidence="2 3">punmamed2</plasmid>
    </source>
</reference>
<proteinExistence type="predicted"/>
<dbReference type="Proteomes" id="UP001212821">
    <property type="component" value="Plasmid punmamed2"/>
</dbReference>
<keyword evidence="3" id="KW-1185">Reference proteome</keyword>
<dbReference type="EMBL" id="CP115451">
    <property type="protein sequence ID" value="WBP91975.1"/>
    <property type="molecule type" value="Genomic_DNA"/>
</dbReference>
<geneLocation type="plasmid" evidence="2 3">
    <name>punmamed2</name>
</geneLocation>
<organism evidence="2 3">
    <name type="scientific">Kitasatospora cathayae</name>
    <dbReference type="NCBI Taxonomy" id="3004092"/>
    <lineage>
        <taxon>Bacteria</taxon>
        <taxon>Bacillati</taxon>
        <taxon>Actinomycetota</taxon>
        <taxon>Actinomycetes</taxon>
        <taxon>Kitasatosporales</taxon>
        <taxon>Streptomycetaceae</taxon>
        <taxon>Kitasatospora</taxon>
    </lineage>
</organism>
<feature type="region of interest" description="Disordered" evidence="1">
    <location>
        <begin position="1"/>
        <end position="22"/>
    </location>
</feature>